<protein>
    <submittedName>
        <fullName evidence="2">Uncharacterized protein</fullName>
    </submittedName>
</protein>
<organism evidence="2 3">
    <name type="scientific">Mycena sanguinolenta</name>
    <dbReference type="NCBI Taxonomy" id="230812"/>
    <lineage>
        <taxon>Eukaryota</taxon>
        <taxon>Fungi</taxon>
        <taxon>Dikarya</taxon>
        <taxon>Basidiomycota</taxon>
        <taxon>Agaricomycotina</taxon>
        <taxon>Agaricomycetes</taxon>
        <taxon>Agaricomycetidae</taxon>
        <taxon>Agaricales</taxon>
        <taxon>Marasmiineae</taxon>
        <taxon>Mycenaceae</taxon>
        <taxon>Mycena</taxon>
    </lineage>
</organism>
<dbReference type="Proteomes" id="UP000623467">
    <property type="component" value="Unassembled WGS sequence"/>
</dbReference>
<name>A0A8H6ZCC7_9AGAR</name>
<comment type="caution">
    <text evidence="2">The sequence shown here is derived from an EMBL/GenBank/DDBJ whole genome shotgun (WGS) entry which is preliminary data.</text>
</comment>
<sequence length="124" mass="13171">MSPTFLRARASFEFAIEGGLSARSESAVDSQFSLDAWQIVGIVLVILLLGGLVGGGIWWETKAKLAEETALLASEGKTTAGMNTADEAPELELEVQSPQKIQNSAEVSVHGIPIPLNHSWVANP</sequence>
<dbReference type="AlphaFoldDB" id="A0A8H6ZCC7"/>
<keyword evidence="3" id="KW-1185">Reference proteome</keyword>
<evidence type="ECO:0000256" key="1">
    <source>
        <dbReference type="SAM" id="Phobius"/>
    </source>
</evidence>
<evidence type="ECO:0000313" key="3">
    <source>
        <dbReference type="Proteomes" id="UP000623467"/>
    </source>
</evidence>
<accession>A0A8H6ZCC7</accession>
<evidence type="ECO:0000313" key="2">
    <source>
        <dbReference type="EMBL" id="KAF7374281.1"/>
    </source>
</evidence>
<reference evidence="2" key="1">
    <citation type="submission" date="2020-05" db="EMBL/GenBank/DDBJ databases">
        <title>Mycena genomes resolve the evolution of fungal bioluminescence.</title>
        <authorList>
            <person name="Tsai I.J."/>
        </authorList>
    </citation>
    <scope>NUCLEOTIDE SEQUENCE</scope>
    <source>
        <strain evidence="2">160909Yilan</strain>
    </source>
</reference>
<keyword evidence="1" id="KW-0812">Transmembrane</keyword>
<dbReference type="OrthoDB" id="10539306at2759"/>
<gene>
    <name evidence="2" type="ORF">MSAN_00311100</name>
</gene>
<proteinExistence type="predicted"/>
<feature type="transmembrane region" description="Helical" evidence="1">
    <location>
        <begin position="36"/>
        <end position="59"/>
    </location>
</feature>
<keyword evidence="1" id="KW-0472">Membrane</keyword>
<keyword evidence="1" id="KW-1133">Transmembrane helix</keyword>
<dbReference type="EMBL" id="JACAZH010000002">
    <property type="protein sequence ID" value="KAF7374281.1"/>
    <property type="molecule type" value="Genomic_DNA"/>
</dbReference>